<gene>
    <name evidence="4" type="ORF">UC8_20870</name>
</gene>
<dbReference type="RefSeq" id="WP_315853928.1">
    <property type="nucleotide sequence ID" value="NZ_CP042914.1"/>
</dbReference>
<evidence type="ECO:0000259" key="3">
    <source>
        <dbReference type="Pfam" id="PF13495"/>
    </source>
</evidence>
<dbReference type="InterPro" id="IPR010998">
    <property type="entry name" value="Integrase_recombinase_N"/>
</dbReference>
<evidence type="ECO:0000313" key="5">
    <source>
        <dbReference type="Proteomes" id="UP000325286"/>
    </source>
</evidence>
<evidence type="ECO:0000313" key="4">
    <source>
        <dbReference type="EMBL" id="QEG40083.1"/>
    </source>
</evidence>
<dbReference type="GO" id="GO:0003677">
    <property type="term" value="F:DNA binding"/>
    <property type="evidence" value="ECO:0007669"/>
    <property type="project" value="UniProtKB-KW"/>
</dbReference>
<protein>
    <recommendedName>
        <fullName evidence="3">Integrase SAM-like N-terminal domain-containing protein</fullName>
    </recommendedName>
</protein>
<dbReference type="Proteomes" id="UP000325286">
    <property type="component" value="Chromosome"/>
</dbReference>
<sequence>MARILLLRRKPSVSNSNQPSRSNPLGQFFPEPLRQRMSEDLHLTGKARRTHDGYIRSVRQLSDFARCSPDKITETQVRQFFLYLKNDRQFAYGSLRVALSGVKFFFTHTCKRDCEVFRMLKLRNINTLRSPAKPIPTPLVRCRSSLRSRWLRSRTLYGSSYHPRPTPKIATQPKSPRTKPIEENQPDRLGLLEQRT</sequence>
<keyword evidence="1" id="KW-0238">DNA-binding</keyword>
<evidence type="ECO:0000256" key="2">
    <source>
        <dbReference type="SAM" id="MobiDB-lite"/>
    </source>
</evidence>
<accession>A0A5B9R193</accession>
<proteinExistence type="predicted"/>
<name>A0A5B9R193_9BACT</name>
<keyword evidence="5" id="KW-1185">Reference proteome</keyword>
<dbReference type="GO" id="GO:0015074">
    <property type="term" value="P:DNA integration"/>
    <property type="evidence" value="ECO:0007669"/>
    <property type="project" value="InterPro"/>
</dbReference>
<reference evidence="4 5" key="1">
    <citation type="submission" date="2019-08" db="EMBL/GenBank/DDBJ databases">
        <title>Deep-cultivation of Planctomycetes and their phenomic and genomic characterization uncovers novel biology.</title>
        <authorList>
            <person name="Wiegand S."/>
            <person name="Jogler M."/>
            <person name="Boedeker C."/>
            <person name="Pinto D."/>
            <person name="Vollmers J."/>
            <person name="Rivas-Marin E."/>
            <person name="Kohn T."/>
            <person name="Peeters S.H."/>
            <person name="Heuer A."/>
            <person name="Rast P."/>
            <person name="Oberbeckmann S."/>
            <person name="Bunk B."/>
            <person name="Jeske O."/>
            <person name="Meyerdierks A."/>
            <person name="Storesund J.E."/>
            <person name="Kallscheuer N."/>
            <person name="Luecker S."/>
            <person name="Lage O.M."/>
            <person name="Pohl T."/>
            <person name="Merkel B.J."/>
            <person name="Hornburger P."/>
            <person name="Mueller R.-W."/>
            <person name="Bruemmer F."/>
            <person name="Labrenz M."/>
            <person name="Spormann A.M."/>
            <person name="Op den Camp H."/>
            <person name="Overmann J."/>
            <person name="Amann R."/>
            <person name="Jetten M.S.M."/>
            <person name="Mascher T."/>
            <person name="Medema M.H."/>
            <person name="Devos D.P."/>
            <person name="Kaster A.-K."/>
            <person name="Ovreas L."/>
            <person name="Rohde M."/>
            <person name="Galperin M.Y."/>
            <person name="Jogler C."/>
        </authorList>
    </citation>
    <scope>NUCLEOTIDE SEQUENCE [LARGE SCALE GENOMIC DNA]</scope>
    <source>
        <strain evidence="4 5">UC8</strain>
    </source>
</reference>
<feature type="domain" description="Integrase SAM-like N-terminal" evidence="3">
    <location>
        <begin position="33"/>
        <end position="114"/>
    </location>
</feature>
<dbReference type="KEGG" id="rul:UC8_20870"/>
<dbReference type="Gene3D" id="1.10.150.130">
    <property type="match status" value="1"/>
</dbReference>
<dbReference type="EMBL" id="CP042914">
    <property type="protein sequence ID" value="QEG40083.1"/>
    <property type="molecule type" value="Genomic_DNA"/>
</dbReference>
<dbReference type="Pfam" id="PF13495">
    <property type="entry name" value="Phage_int_SAM_4"/>
    <property type="match status" value="1"/>
</dbReference>
<evidence type="ECO:0000256" key="1">
    <source>
        <dbReference type="ARBA" id="ARBA00023125"/>
    </source>
</evidence>
<dbReference type="AlphaFoldDB" id="A0A5B9R193"/>
<dbReference type="InterPro" id="IPR004107">
    <property type="entry name" value="Integrase_SAM-like_N"/>
</dbReference>
<feature type="region of interest" description="Disordered" evidence="2">
    <location>
        <begin position="157"/>
        <end position="196"/>
    </location>
</feature>
<organism evidence="4 5">
    <name type="scientific">Roseimaritima ulvae</name>
    <dbReference type="NCBI Taxonomy" id="980254"/>
    <lineage>
        <taxon>Bacteria</taxon>
        <taxon>Pseudomonadati</taxon>
        <taxon>Planctomycetota</taxon>
        <taxon>Planctomycetia</taxon>
        <taxon>Pirellulales</taxon>
        <taxon>Pirellulaceae</taxon>
        <taxon>Roseimaritima</taxon>
    </lineage>
</organism>